<proteinExistence type="predicted"/>
<dbReference type="Gene3D" id="3.40.50.2300">
    <property type="match status" value="1"/>
</dbReference>
<dbReference type="PROSITE" id="PS50110">
    <property type="entry name" value="RESPONSE_REGULATORY"/>
    <property type="match status" value="1"/>
</dbReference>
<dbReference type="InterPro" id="IPR050595">
    <property type="entry name" value="Bact_response_regulator"/>
</dbReference>
<dbReference type="SUPFAM" id="SSF52172">
    <property type="entry name" value="CheY-like"/>
    <property type="match status" value="1"/>
</dbReference>
<dbReference type="PANTHER" id="PTHR44591:SF3">
    <property type="entry name" value="RESPONSE REGULATORY DOMAIN-CONTAINING PROTEIN"/>
    <property type="match status" value="1"/>
</dbReference>
<evidence type="ECO:0000256" key="4">
    <source>
        <dbReference type="PROSITE-ProRule" id="PRU00169"/>
    </source>
</evidence>
<feature type="modified residue" description="4-aspartylphosphate" evidence="4">
    <location>
        <position position="141"/>
    </location>
</feature>
<accession>A0ABV0M3K6</accession>
<keyword evidence="2" id="KW-0805">Transcription regulation</keyword>
<organism evidence="6 7">
    <name type="scientific">Neorhizobium phenanthreniclasticum</name>
    <dbReference type="NCBI Taxonomy" id="3157917"/>
    <lineage>
        <taxon>Bacteria</taxon>
        <taxon>Pseudomonadati</taxon>
        <taxon>Pseudomonadota</taxon>
        <taxon>Alphaproteobacteria</taxon>
        <taxon>Hyphomicrobiales</taxon>
        <taxon>Rhizobiaceae</taxon>
        <taxon>Rhizobium/Agrobacterium group</taxon>
        <taxon>Neorhizobium</taxon>
    </lineage>
</organism>
<keyword evidence="3" id="KW-0804">Transcription</keyword>
<evidence type="ECO:0000256" key="3">
    <source>
        <dbReference type="ARBA" id="ARBA00023163"/>
    </source>
</evidence>
<dbReference type="SMART" id="SM00448">
    <property type="entry name" value="REC"/>
    <property type="match status" value="1"/>
</dbReference>
<dbReference type="CDD" id="cd00156">
    <property type="entry name" value="REC"/>
    <property type="match status" value="1"/>
</dbReference>
<feature type="domain" description="Response regulatory" evidence="5">
    <location>
        <begin position="92"/>
        <end position="203"/>
    </location>
</feature>
<keyword evidence="1 4" id="KW-0597">Phosphoprotein</keyword>
<reference evidence="6 7" key="1">
    <citation type="submission" date="2024-05" db="EMBL/GenBank/DDBJ databases">
        <title>Neorhizobium sp. Rsf11, a plant growth promoting and heavy metal resistant PAH-degrader.</title>
        <authorList>
            <person name="Golubev S.N."/>
            <person name="Muratova A.Y."/>
            <person name="Markelova M.I."/>
        </authorList>
    </citation>
    <scope>NUCLEOTIDE SEQUENCE [LARGE SCALE GENOMIC DNA]</scope>
    <source>
        <strain evidence="6 7">Rsf11</strain>
    </source>
</reference>
<comment type="caution">
    <text evidence="6">The sequence shown here is derived from an EMBL/GenBank/DDBJ whole genome shotgun (WGS) entry which is preliminary data.</text>
</comment>
<evidence type="ECO:0000256" key="1">
    <source>
        <dbReference type="ARBA" id="ARBA00022553"/>
    </source>
</evidence>
<dbReference type="PANTHER" id="PTHR44591">
    <property type="entry name" value="STRESS RESPONSE REGULATOR PROTEIN 1"/>
    <property type="match status" value="1"/>
</dbReference>
<dbReference type="EMBL" id="JBEAAL010000011">
    <property type="protein sequence ID" value="MEQ1406453.1"/>
    <property type="molecule type" value="Genomic_DNA"/>
</dbReference>
<evidence type="ECO:0000256" key="2">
    <source>
        <dbReference type="ARBA" id="ARBA00023015"/>
    </source>
</evidence>
<dbReference type="InterPro" id="IPR001789">
    <property type="entry name" value="Sig_transdc_resp-reg_receiver"/>
</dbReference>
<dbReference type="InterPro" id="IPR011006">
    <property type="entry name" value="CheY-like_superfamily"/>
</dbReference>
<gene>
    <name evidence="6" type="ORF">ABK249_16095</name>
</gene>
<dbReference type="Pfam" id="PF00072">
    <property type="entry name" value="Response_reg"/>
    <property type="match status" value="1"/>
</dbReference>
<evidence type="ECO:0000313" key="6">
    <source>
        <dbReference type="EMBL" id="MEQ1406453.1"/>
    </source>
</evidence>
<name>A0ABV0M3K6_9HYPH</name>
<keyword evidence="7" id="KW-1185">Reference proteome</keyword>
<evidence type="ECO:0000259" key="5">
    <source>
        <dbReference type="PROSITE" id="PS50110"/>
    </source>
</evidence>
<protein>
    <submittedName>
        <fullName evidence="6">Response regulator</fullName>
    </submittedName>
</protein>
<dbReference type="RefSeq" id="WP_348863319.1">
    <property type="nucleotide sequence ID" value="NZ_JBEAAL010000011.1"/>
</dbReference>
<evidence type="ECO:0000313" key="7">
    <source>
        <dbReference type="Proteomes" id="UP001496627"/>
    </source>
</evidence>
<sequence>MFRLTEFSDIDLDRLFHLSPNPYVLLDRELRFVRTDDASLAAIGRSRKEPLPRRVRDAFREASPATGRSRIYLPHFIGEEDVITESSNVPITVLLVEDEVLIRISTADLLQDSGMNVVEAGSADEALAAMRDHPVDILVTDVNLPEMSGPQLILKIRETLPLLPVIFATGDNNVPGVEELEHSAVIVKPYEYEILVTHIHAMVPSRDGG</sequence>
<dbReference type="Proteomes" id="UP001496627">
    <property type="component" value="Unassembled WGS sequence"/>
</dbReference>